<keyword evidence="4" id="KW-0274">FAD</keyword>
<dbReference type="AlphaFoldDB" id="A0A1T4YUE9"/>
<dbReference type="STRING" id="1736691.SAMN06295964_0933"/>
<dbReference type="InterPro" id="IPR037069">
    <property type="entry name" value="AcylCoA_DH/ox_N_sf"/>
</dbReference>
<dbReference type="SUPFAM" id="SSF47203">
    <property type="entry name" value="Acyl-CoA dehydrogenase C-terminal domain-like"/>
    <property type="match status" value="1"/>
</dbReference>
<comment type="cofactor">
    <cofactor evidence="1">
        <name>FAD</name>
        <dbReference type="ChEBI" id="CHEBI:57692"/>
    </cofactor>
</comment>
<dbReference type="InterPro" id="IPR009075">
    <property type="entry name" value="AcylCo_DH/oxidase_C"/>
</dbReference>
<organism evidence="8 9">
    <name type="scientific">Aeromicrobium choanae</name>
    <dbReference type="NCBI Taxonomy" id="1736691"/>
    <lineage>
        <taxon>Bacteria</taxon>
        <taxon>Bacillati</taxon>
        <taxon>Actinomycetota</taxon>
        <taxon>Actinomycetes</taxon>
        <taxon>Propionibacteriales</taxon>
        <taxon>Nocardioidaceae</taxon>
        <taxon>Aeromicrobium</taxon>
    </lineage>
</organism>
<dbReference type="GO" id="GO:0050660">
    <property type="term" value="F:flavin adenine dinucleotide binding"/>
    <property type="evidence" value="ECO:0007669"/>
    <property type="project" value="InterPro"/>
</dbReference>
<evidence type="ECO:0000259" key="6">
    <source>
        <dbReference type="Pfam" id="PF00441"/>
    </source>
</evidence>
<evidence type="ECO:0000256" key="3">
    <source>
        <dbReference type="ARBA" id="ARBA00022630"/>
    </source>
</evidence>
<dbReference type="GO" id="GO:0003995">
    <property type="term" value="F:acyl-CoA dehydrogenase activity"/>
    <property type="evidence" value="ECO:0007669"/>
    <property type="project" value="TreeGrafter"/>
</dbReference>
<feature type="domain" description="Acyl-CoA dehydrogenase/oxidase N-terminal" evidence="7">
    <location>
        <begin position="9"/>
        <end position="92"/>
    </location>
</feature>
<dbReference type="Gene3D" id="1.10.540.10">
    <property type="entry name" value="Acyl-CoA dehydrogenase/oxidase, N-terminal domain"/>
    <property type="match status" value="1"/>
</dbReference>
<evidence type="ECO:0000313" key="8">
    <source>
        <dbReference type="EMBL" id="SKB05419.1"/>
    </source>
</evidence>
<comment type="similarity">
    <text evidence="2">Belongs to the acyl-CoA dehydrogenase family.</text>
</comment>
<proteinExistence type="inferred from homology"/>
<reference evidence="9" key="1">
    <citation type="submission" date="2017-02" db="EMBL/GenBank/DDBJ databases">
        <authorList>
            <person name="Varghese N."/>
            <person name="Submissions S."/>
        </authorList>
    </citation>
    <scope>NUCLEOTIDE SEQUENCE [LARGE SCALE GENOMIC DNA]</scope>
    <source>
        <strain evidence="9">9H-4</strain>
    </source>
</reference>
<keyword evidence="3" id="KW-0285">Flavoprotein</keyword>
<dbReference type="Pfam" id="PF00441">
    <property type="entry name" value="Acyl-CoA_dh_1"/>
    <property type="match status" value="1"/>
</dbReference>
<dbReference type="Proteomes" id="UP000191040">
    <property type="component" value="Chromosome I"/>
</dbReference>
<evidence type="ECO:0000256" key="5">
    <source>
        <dbReference type="ARBA" id="ARBA00023002"/>
    </source>
</evidence>
<evidence type="ECO:0000256" key="2">
    <source>
        <dbReference type="ARBA" id="ARBA00009347"/>
    </source>
</evidence>
<gene>
    <name evidence="8" type="ORF">SAMN06295964_0933</name>
</gene>
<dbReference type="Pfam" id="PF02771">
    <property type="entry name" value="Acyl-CoA_dh_N"/>
    <property type="match status" value="1"/>
</dbReference>
<sequence length="353" mass="36395">MSELLYSDVEESLRSSVRGALRRTVDPATVAALYDAPDTDVSAAWSALAGDLGLAGLLVPEQWGGAGASAREASVVLEELGRTVAPVPFLESAVIATTALLAVEAEDVLPLVASGDRRIVLVLPWSARAGAWSAGEGPTAPVAGAIGADLFLVPTSEGGTVRLVLHETADVTPITSLDMSRPLASVTPTGEGTVLAEGDAAIAAIDAALAAGAALLASEQLGLAQWCLETTVEYAKTRVQFARPIGSFQAIKHRLADLYLEVTQAQAAARYAADTLATSDPDAPVAQAVAQSYCSDVALHAAEEALQLHGGIGMTWEHAIHLYLKRAKSDQLALGTPAAHRSDLAGLVDLPQS</sequence>
<evidence type="ECO:0000256" key="1">
    <source>
        <dbReference type="ARBA" id="ARBA00001974"/>
    </source>
</evidence>
<dbReference type="RefSeq" id="WP_078699069.1">
    <property type="nucleotide sequence ID" value="NZ_LT796768.1"/>
</dbReference>
<keyword evidence="5" id="KW-0560">Oxidoreductase</keyword>
<dbReference type="InterPro" id="IPR013786">
    <property type="entry name" value="AcylCoA_DH/ox_N"/>
</dbReference>
<evidence type="ECO:0000313" key="9">
    <source>
        <dbReference type="Proteomes" id="UP000191040"/>
    </source>
</evidence>
<accession>A0A1T4YUE9</accession>
<feature type="domain" description="Acyl-CoA dehydrogenase/oxidase C-terminal" evidence="6">
    <location>
        <begin position="205"/>
        <end position="345"/>
    </location>
</feature>
<dbReference type="InterPro" id="IPR009100">
    <property type="entry name" value="AcylCoA_DH/oxidase_NM_dom_sf"/>
</dbReference>
<dbReference type="Gene3D" id="1.20.140.10">
    <property type="entry name" value="Butyryl-CoA Dehydrogenase, subunit A, domain 3"/>
    <property type="match status" value="1"/>
</dbReference>
<dbReference type="InterPro" id="IPR036250">
    <property type="entry name" value="AcylCo_DH-like_C"/>
</dbReference>
<dbReference type="OrthoDB" id="7328575at2"/>
<name>A0A1T4YUE9_9ACTN</name>
<protein>
    <submittedName>
        <fullName evidence="8">Acyl-CoA dehydrogenase</fullName>
    </submittedName>
</protein>
<evidence type="ECO:0000259" key="7">
    <source>
        <dbReference type="Pfam" id="PF02771"/>
    </source>
</evidence>
<evidence type="ECO:0000256" key="4">
    <source>
        <dbReference type="ARBA" id="ARBA00022827"/>
    </source>
</evidence>
<dbReference type="PANTHER" id="PTHR43884:SF20">
    <property type="entry name" value="ACYL-COA DEHYDROGENASE FADE28"/>
    <property type="match status" value="1"/>
</dbReference>
<dbReference type="SUPFAM" id="SSF56645">
    <property type="entry name" value="Acyl-CoA dehydrogenase NM domain-like"/>
    <property type="match status" value="1"/>
</dbReference>
<keyword evidence="9" id="KW-1185">Reference proteome</keyword>
<dbReference type="EMBL" id="LT796768">
    <property type="protein sequence ID" value="SKB05419.1"/>
    <property type="molecule type" value="Genomic_DNA"/>
</dbReference>
<dbReference type="PANTHER" id="PTHR43884">
    <property type="entry name" value="ACYL-COA DEHYDROGENASE"/>
    <property type="match status" value="1"/>
</dbReference>